<dbReference type="InterPro" id="IPR051997">
    <property type="entry name" value="STK_NEK"/>
</dbReference>
<dbReference type="InterPro" id="IPR011009">
    <property type="entry name" value="Kinase-like_dom_sf"/>
</dbReference>
<sequence>MQHSQQPNNRFTVNATNPKTSKSSSSDLSTLSRFKDLTVTVQKSLDESSLHNSDTPKDSGNESETEIELTGYRRIRTVGQGSFGVAVLYERQVDGQVVVMKQINLSDLTKSERDLAMNEVEVFSKLHHPNIIAYLGSFVRGDYLFIEMEFADKGTLAQILIEKSHGERLPERFILNIFEQISSAINYMHSQNILHRDLKTANVFLNKRGIVKIGDFGISKIMSTRIHAQTVLGTPYYFSPEMCEGKEYDEKSDIWALGCIVGEMACFKKAFTASNLSELVSKIMTAKYVPLPEGYSDTLKHVLNLMLQINPADRPSAAEILQYWIPLIYRNLGKNDGFKYVAIDCPSKSSTMSGAKDQTNSSSTTAPLMMGTATRDYMEASTATTSNLPLVERSVLYQLKSFGSSTSLTPLQLPPAGKIRQIATNGTHFVAVMYDGSVFTWGEGNKGQLGHNALETWRHYPTRVDAIQRYNVVGAATGTGFTVFWTNLGVVLSCGDNSSGCLGHGNQISLLVPKIVQKLNNIRISQVACGAHHVVALSDRGHLYTWGSSNDGALGLGKQMLASAEPRRLIVSQMIQDIREIYCGPDCTVILTESGSCYCCGSNRYNRLGFGMKVTQMTALQKVTFVEKKILSVSVAESFGTYLIEGNYVITTGENNNGQRGLGHTEEKSEPTVVKNLLSRFITKIKCLSTYVVATSDDNCVLFWGTRLGIPETDINASLENTSNNNHPNRVPESSSIGNSTAAFTNFLTSVYKYETFLDPIDILALYSSKQQQDKGSFVKLVDIVF</sequence>
<dbReference type="InterPro" id="IPR000408">
    <property type="entry name" value="Reg_chr_condens"/>
</dbReference>
<feature type="repeat" description="RCC1" evidence="15">
    <location>
        <begin position="436"/>
        <end position="488"/>
    </location>
</feature>
<evidence type="ECO:0000256" key="10">
    <source>
        <dbReference type="ARBA" id="ARBA00022737"/>
    </source>
</evidence>
<dbReference type="PROSITE" id="PS00107">
    <property type="entry name" value="PROTEIN_KINASE_ATP"/>
    <property type="match status" value="1"/>
</dbReference>
<dbReference type="InterPro" id="IPR008271">
    <property type="entry name" value="Ser/Thr_kinase_AS"/>
</dbReference>
<feature type="repeat" description="RCC1" evidence="15">
    <location>
        <begin position="541"/>
        <end position="594"/>
    </location>
</feature>
<keyword evidence="9" id="KW-0479">Metal-binding</keyword>
<keyword evidence="5" id="KW-0963">Cytoplasm</keyword>
<keyword evidence="20" id="KW-1185">Reference proteome</keyword>
<evidence type="ECO:0000256" key="4">
    <source>
        <dbReference type="ARBA" id="ARBA00012513"/>
    </source>
</evidence>
<evidence type="ECO:0000313" key="20">
    <source>
        <dbReference type="Proteomes" id="UP000069940"/>
    </source>
</evidence>
<dbReference type="InterPro" id="IPR000719">
    <property type="entry name" value="Prot_kinase_dom"/>
</dbReference>
<evidence type="ECO:0000256" key="16">
    <source>
        <dbReference type="PROSITE-ProRule" id="PRU10141"/>
    </source>
</evidence>
<dbReference type="PANTHER" id="PTHR44535">
    <property type="entry name" value="PROTEIN CBG16200"/>
    <property type="match status" value="1"/>
</dbReference>
<dbReference type="SMART" id="SM00220">
    <property type="entry name" value="S_TKc"/>
    <property type="match status" value="1"/>
</dbReference>
<dbReference type="PROSITE" id="PS50012">
    <property type="entry name" value="RCC1_3"/>
    <property type="match status" value="4"/>
</dbReference>
<reference evidence="19" key="2">
    <citation type="submission" date="2025-05" db="UniProtKB">
        <authorList>
            <consortium name="EnsemblMetazoa"/>
        </authorList>
    </citation>
    <scope>IDENTIFICATION</scope>
    <source>
        <strain evidence="19">Foshan</strain>
    </source>
</reference>
<dbReference type="InterPro" id="IPR009091">
    <property type="entry name" value="RCC1/BLIP-II"/>
</dbReference>
<evidence type="ECO:0000256" key="3">
    <source>
        <dbReference type="ARBA" id="ARBA00010886"/>
    </source>
</evidence>
<evidence type="ECO:0000256" key="11">
    <source>
        <dbReference type="ARBA" id="ARBA00022741"/>
    </source>
</evidence>
<dbReference type="CDD" id="cd08215">
    <property type="entry name" value="STKc_Nek"/>
    <property type="match status" value="1"/>
</dbReference>
<organism evidence="19 20">
    <name type="scientific">Aedes albopictus</name>
    <name type="common">Asian tiger mosquito</name>
    <name type="synonym">Stegomyia albopicta</name>
    <dbReference type="NCBI Taxonomy" id="7160"/>
    <lineage>
        <taxon>Eukaryota</taxon>
        <taxon>Metazoa</taxon>
        <taxon>Ecdysozoa</taxon>
        <taxon>Arthropoda</taxon>
        <taxon>Hexapoda</taxon>
        <taxon>Insecta</taxon>
        <taxon>Pterygota</taxon>
        <taxon>Neoptera</taxon>
        <taxon>Endopterygota</taxon>
        <taxon>Diptera</taxon>
        <taxon>Nematocera</taxon>
        <taxon>Culicoidea</taxon>
        <taxon>Culicidae</taxon>
        <taxon>Culicinae</taxon>
        <taxon>Aedini</taxon>
        <taxon>Aedes</taxon>
        <taxon>Stegomyia</taxon>
    </lineage>
</organism>
<evidence type="ECO:0000256" key="5">
    <source>
        <dbReference type="ARBA" id="ARBA00022490"/>
    </source>
</evidence>
<keyword evidence="7" id="KW-0597">Phosphoprotein</keyword>
<dbReference type="Gene3D" id="2.130.10.30">
    <property type="entry name" value="Regulator of chromosome condensation 1/beta-lactamase-inhibitor protein II"/>
    <property type="match status" value="2"/>
</dbReference>
<dbReference type="PANTHER" id="PTHR44535:SF5">
    <property type="entry name" value="PROTEIN KINASE DOMAIN-CONTAINING PROTEIN"/>
    <property type="match status" value="1"/>
</dbReference>
<dbReference type="Gene3D" id="3.30.200.20">
    <property type="entry name" value="Phosphorylase Kinase, domain 1"/>
    <property type="match status" value="1"/>
</dbReference>
<dbReference type="EnsemblMetazoa" id="AALFPA23_000126.R39200">
    <property type="protein sequence ID" value="AALFPA23_000126.P39200"/>
    <property type="gene ID" value="AALFPA23_000126"/>
</dbReference>
<keyword evidence="8" id="KW-0808">Transferase</keyword>
<evidence type="ECO:0000256" key="2">
    <source>
        <dbReference type="ARBA" id="ARBA00004496"/>
    </source>
</evidence>
<keyword evidence="6" id="KW-0723">Serine/threonine-protein kinase</keyword>
<keyword evidence="11 16" id="KW-0547">Nucleotide-binding</keyword>
<comment type="subcellular location">
    <subcellularLocation>
        <location evidence="2">Cytoplasm</location>
    </subcellularLocation>
</comment>
<dbReference type="Pfam" id="PF25390">
    <property type="entry name" value="WD40_RLD"/>
    <property type="match status" value="1"/>
</dbReference>
<comment type="cofactor">
    <cofactor evidence="1">
        <name>Mg(2+)</name>
        <dbReference type="ChEBI" id="CHEBI:18420"/>
    </cofactor>
</comment>
<evidence type="ECO:0000256" key="12">
    <source>
        <dbReference type="ARBA" id="ARBA00022777"/>
    </source>
</evidence>
<feature type="compositionally biased region" description="Polar residues" evidence="17">
    <location>
        <begin position="1"/>
        <end position="18"/>
    </location>
</feature>
<dbReference type="PRINTS" id="PR00633">
    <property type="entry name" value="RCCNDNSATION"/>
</dbReference>
<feature type="region of interest" description="Disordered" evidence="17">
    <location>
        <begin position="1"/>
        <end position="29"/>
    </location>
</feature>
<dbReference type="Pfam" id="PF00069">
    <property type="entry name" value="Pkinase"/>
    <property type="match status" value="1"/>
</dbReference>
<keyword evidence="13 16" id="KW-0067">ATP-binding</keyword>
<keyword evidence="14" id="KW-0460">Magnesium</keyword>
<reference evidence="20" key="1">
    <citation type="journal article" date="2015" name="Proc. Natl. Acad. Sci. U.S.A.">
        <title>Genome sequence of the Asian Tiger mosquito, Aedes albopictus, reveals insights into its biology, genetics, and evolution.</title>
        <authorList>
            <person name="Chen X.G."/>
            <person name="Jiang X."/>
            <person name="Gu J."/>
            <person name="Xu M."/>
            <person name="Wu Y."/>
            <person name="Deng Y."/>
            <person name="Zhang C."/>
            <person name="Bonizzoni M."/>
            <person name="Dermauw W."/>
            <person name="Vontas J."/>
            <person name="Armbruster P."/>
            <person name="Huang X."/>
            <person name="Yang Y."/>
            <person name="Zhang H."/>
            <person name="He W."/>
            <person name="Peng H."/>
            <person name="Liu Y."/>
            <person name="Wu K."/>
            <person name="Chen J."/>
            <person name="Lirakis M."/>
            <person name="Topalis P."/>
            <person name="Van Leeuwen T."/>
            <person name="Hall A.B."/>
            <person name="Jiang X."/>
            <person name="Thorpe C."/>
            <person name="Mueller R.L."/>
            <person name="Sun C."/>
            <person name="Waterhouse R.M."/>
            <person name="Yan G."/>
            <person name="Tu Z.J."/>
            <person name="Fang X."/>
            <person name="James A.A."/>
        </authorList>
    </citation>
    <scope>NUCLEOTIDE SEQUENCE [LARGE SCALE GENOMIC DNA]</scope>
    <source>
        <strain evidence="20">Foshan</strain>
    </source>
</reference>
<dbReference type="EC" id="2.7.11.1" evidence="4"/>
<evidence type="ECO:0000259" key="18">
    <source>
        <dbReference type="PROSITE" id="PS50011"/>
    </source>
</evidence>
<accession>A0ABM1XJ42</accession>
<dbReference type="Proteomes" id="UP000069940">
    <property type="component" value="Unassembled WGS sequence"/>
</dbReference>
<protein>
    <recommendedName>
        <fullName evidence="4">non-specific serine/threonine protein kinase</fullName>
        <ecNumber evidence="4">2.7.11.1</ecNumber>
    </recommendedName>
</protein>
<feature type="compositionally biased region" description="Basic and acidic residues" evidence="17">
    <location>
        <begin position="45"/>
        <end position="60"/>
    </location>
</feature>
<feature type="domain" description="Protein kinase" evidence="18">
    <location>
        <begin position="72"/>
        <end position="328"/>
    </location>
</feature>
<comment type="similarity">
    <text evidence="3">Belongs to the protein kinase superfamily. NEK Ser/Thr protein kinase family. NIMA subfamily.</text>
</comment>
<evidence type="ECO:0000256" key="13">
    <source>
        <dbReference type="ARBA" id="ARBA00022840"/>
    </source>
</evidence>
<evidence type="ECO:0000313" key="19">
    <source>
        <dbReference type="EnsemblMetazoa" id="AALFPA23_000126.P39200"/>
    </source>
</evidence>
<evidence type="ECO:0000256" key="7">
    <source>
        <dbReference type="ARBA" id="ARBA00022553"/>
    </source>
</evidence>
<dbReference type="InterPro" id="IPR058923">
    <property type="entry name" value="RCC1-like_dom"/>
</dbReference>
<feature type="repeat" description="RCC1" evidence="15">
    <location>
        <begin position="489"/>
        <end position="540"/>
    </location>
</feature>
<evidence type="ECO:0000256" key="9">
    <source>
        <dbReference type="ARBA" id="ARBA00022723"/>
    </source>
</evidence>
<keyword evidence="12" id="KW-0418">Kinase</keyword>
<evidence type="ECO:0000256" key="14">
    <source>
        <dbReference type="ARBA" id="ARBA00022842"/>
    </source>
</evidence>
<proteinExistence type="inferred from homology"/>
<feature type="binding site" evidence="16">
    <location>
        <position position="101"/>
    </location>
    <ligand>
        <name>ATP</name>
        <dbReference type="ChEBI" id="CHEBI:30616"/>
    </ligand>
</feature>
<evidence type="ECO:0000256" key="6">
    <source>
        <dbReference type="ARBA" id="ARBA00022527"/>
    </source>
</evidence>
<keyword evidence="10" id="KW-0677">Repeat</keyword>
<evidence type="ECO:0000256" key="17">
    <source>
        <dbReference type="SAM" id="MobiDB-lite"/>
    </source>
</evidence>
<dbReference type="Gene3D" id="1.10.510.10">
    <property type="entry name" value="Transferase(Phosphotransferase) domain 1"/>
    <property type="match status" value="1"/>
</dbReference>
<feature type="compositionally biased region" description="Low complexity" evidence="17">
    <location>
        <begin position="19"/>
        <end position="29"/>
    </location>
</feature>
<dbReference type="PROSITE" id="PS00108">
    <property type="entry name" value="PROTEIN_KINASE_ST"/>
    <property type="match status" value="1"/>
</dbReference>
<name>A0ABM1XJ42_AEDAL</name>
<dbReference type="RefSeq" id="XP_029725485.2">
    <property type="nucleotide sequence ID" value="XM_029869625.2"/>
</dbReference>
<evidence type="ECO:0000256" key="15">
    <source>
        <dbReference type="PROSITE-ProRule" id="PRU00235"/>
    </source>
</evidence>
<dbReference type="PROSITE" id="PS50011">
    <property type="entry name" value="PROTEIN_KINASE_DOM"/>
    <property type="match status" value="1"/>
</dbReference>
<feature type="repeat" description="RCC1" evidence="15">
    <location>
        <begin position="647"/>
        <end position="698"/>
    </location>
</feature>
<feature type="region of interest" description="Disordered" evidence="17">
    <location>
        <begin position="45"/>
        <end position="66"/>
    </location>
</feature>
<dbReference type="SUPFAM" id="SSF56112">
    <property type="entry name" value="Protein kinase-like (PK-like)"/>
    <property type="match status" value="1"/>
</dbReference>
<dbReference type="InterPro" id="IPR017441">
    <property type="entry name" value="Protein_kinase_ATP_BS"/>
</dbReference>
<evidence type="ECO:0000256" key="1">
    <source>
        <dbReference type="ARBA" id="ARBA00001946"/>
    </source>
</evidence>
<dbReference type="GeneID" id="109417615"/>
<dbReference type="SUPFAM" id="SSF50985">
    <property type="entry name" value="RCC1/BLIP-II"/>
    <property type="match status" value="1"/>
</dbReference>
<evidence type="ECO:0000256" key="8">
    <source>
        <dbReference type="ARBA" id="ARBA00022679"/>
    </source>
</evidence>